<organism evidence="8 9">
    <name type="scientific">Paenibacillus larvae subsp. pulvifaciens</name>
    <dbReference type="NCBI Taxonomy" id="1477"/>
    <lineage>
        <taxon>Bacteria</taxon>
        <taxon>Bacillati</taxon>
        <taxon>Bacillota</taxon>
        <taxon>Bacilli</taxon>
        <taxon>Bacillales</taxon>
        <taxon>Paenibacillaceae</taxon>
        <taxon>Paenibacillus</taxon>
    </lineage>
</organism>
<evidence type="ECO:0000256" key="5">
    <source>
        <dbReference type="RuleBase" id="RU362066"/>
    </source>
</evidence>
<evidence type="ECO:0000259" key="6">
    <source>
        <dbReference type="Pfam" id="PF02465"/>
    </source>
</evidence>
<dbReference type="PANTHER" id="PTHR30288">
    <property type="entry name" value="FLAGELLAR CAP/ASSEMBLY PROTEIN FLID"/>
    <property type="match status" value="1"/>
</dbReference>
<dbReference type="GO" id="GO:0009421">
    <property type="term" value="C:bacterial-type flagellum filament cap"/>
    <property type="evidence" value="ECO:0007669"/>
    <property type="project" value="InterPro"/>
</dbReference>
<keyword evidence="3" id="KW-0175">Coiled coil</keyword>
<dbReference type="AlphaFoldDB" id="A0A1V0UTN0"/>
<comment type="subunit">
    <text evidence="2 5">Homopentamer.</text>
</comment>
<comment type="function">
    <text evidence="5">Required for morphogenesis and for the elongation of the flagellar filament by facilitating polymerization of the flagellin monomers at the tip of growing filament. Forms a capping structure, which prevents flagellin subunits (transported through the central channel of the flagellum) from leaking out without polymerization at the distal end.</text>
</comment>
<dbReference type="InterPro" id="IPR003481">
    <property type="entry name" value="FliD_N"/>
</dbReference>
<comment type="similarity">
    <text evidence="1 5">Belongs to the FliD family.</text>
</comment>
<dbReference type="InterPro" id="IPR040026">
    <property type="entry name" value="FliD"/>
</dbReference>
<evidence type="ECO:0000256" key="3">
    <source>
        <dbReference type="ARBA" id="ARBA00023054"/>
    </source>
</evidence>
<feature type="domain" description="Flagellar hook-associated protein 2 C-terminal" evidence="7">
    <location>
        <begin position="214"/>
        <end position="494"/>
    </location>
</feature>
<evidence type="ECO:0000313" key="8">
    <source>
        <dbReference type="EMBL" id="ARF68476.1"/>
    </source>
</evidence>
<dbReference type="Pfam" id="PF02465">
    <property type="entry name" value="FliD_N"/>
    <property type="match status" value="1"/>
</dbReference>
<name>A0A1V0UTN0_9BACL</name>
<sequence length="505" mass="55392">MRINGFSGMDIDSMIANLMKAHRQPINRMNQKKTLYEWQQNSYREVNSKLVDFRNNKLLSKYTSSSFNTLKAAVSGNASAITAKATSKAATGTITIDVESLASSSRVKGKNSQLAGRGDEKLADLEAAGVLKLDGETSIKINGVSIDFDPNTDTLNTIVQKINGNKEAGVTAFYNPDNGQISLTSKTTGTKEISLEGSLLTGTDNLNLNEKIQGTDAKVVINGVEATYSSNQFSVNGIEVTLHAATGNQPSIVSTSLDADQIVETIKSFINDYNEVLKLLNDKVIEKRYRKFPPLTDEQKKDMKEADIKLWEEKAKSGMLKGDPILRKAISELRSAMTTPIYLGPADATSEEKAKNSITLADIGIETGKWFEGGKLTLKNEAKLRETLEKNPEKLMAFFTNRPSGDNPPQEQVGVFNKMVDSLKGTLKDISDKAGTSRYSTDKGSTLKDQSILGKQIAELNKKIDQTNAKLKSIEDRYYRQFTAMEVALNKLNSQSGSLMSFMSK</sequence>
<dbReference type="GO" id="GO:0005576">
    <property type="term" value="C:extracellular region"/>
    <property type="evidence" value="ECO:0007669"/>
    <property type="project" value="UniProtKB-SubCell"/>
</dbReference>
<keyword evidence="4 5" id="KW-0975">Bacterial flagellum</keyword>
<dbReference type="Pfam" id="PF07195">
    <property type="entry name" value="FliD_C"/>
    <property type="match status" value="1"/>
</dbReference>
<dbReference type="EMBL" id="CP020557">
    <property type="protein sequence ID" value="ARF68476.1"/>
    <property type="molecule type" value="Genomic_DNA"/>
</dbReference>
<dbReference type="GO" id="GO:0071973">
    <property type="term" value="P:bacterial-type flagellum-dependent cell motility"/>
    <property type="evidence" value="ECO:0007669"/>
    <property type="project" value="TreeGrafter"/>
</dbReference>
<dbReference type="PANTHER" id="PTHR30288:SF0">
    <property type="entry name" value="FLAGELLAR HOOK-ASSOCIATED PROTEIN 2"/>
    <property type="match status" value="1"/>
</dbReference>
<feature type="domain" description="Flagellar hook-associated protein 2 N-terminal" evidence="6">
    <location>
        <begin position="7"/>
        <end position="104"/>
    </location>
</feature>
<proteinExistence type="inferred from homology"/>
<gene>
    <name evidence="8" type="ORF">B7C51_12635</name>
</gene>
<dbReference type="RefSeq" id="WP_083040175.1">
    <property type="nucleotide sequence ID" value="NZ_CP020557.1"/>
</dbReference>
<accession>A0A1V0UTN0</accession>
<reference evidence="8 9" key="1">
    <citation type="submission" date="2017-03" db="EMBL/GenBank/DDBJ databases">
        <title>Paenibacillus larvae genome sequencing.</title>
        <authorList>
            <person name="Dingman D.W."/>
        </authorList>
    </citation>
    <scope>NUCLEOTIDE SEQUENCE [LARGE SCALE GENOMIC DNA]</scope>
    <source>
        <strain evidence="8 9">SAG 10367</strain>
    </source>
</reference>
<evidence type="ECO:0000259" key="7">
    <source>
        <dbReference type="Pfam" id="PF07195"/>
    </source>
</evidence>
<evidence type="ECO:0000313" key="9">
    <source>
        <dbReference type="Proteomes" id="UP000192727"/>
    </source>
</evidence>
<protein>
    <recommendedName>
        <fullName evidence="5">Flagellar hook-associated protein 2</fullName>
        <shortName evidence="5">HAP2</shortName>
    </recommendedName>
    <alternativeName>
        <fullName evidence="5">Flagellar cap protein</fullName>
    </alternativeName>
</protein>
<dbReference type="GO" id="GO:0007155">
    <property type="term" value="P:cell adhesion"/>
    <property type="evidence" value="ECO:0007669"/>
    <property type="project" value="InterPro"/>
</dbReference>
<dbReference type="GO" id="GO:0009424">
    <property type="term" value="C:bacterial-type flagellum hook"/>
    <property type="evidence" value="ECO:0007669"/>
    <property type="project" value="UniProtKB-UniRule"/>
</dbReference>
<evidence type="ECO:0000256" key="1">
    <source>
        <dbReference type="ARBA" id="ARBA00009764"/>
    </source>
</evidence>
<evidence type="ECO:0000256" key="4">
    <source>
        <dbReference type="ARBA" id="ARBA00023143"/>
    </source>
</evidence>
<comment type="subcellular location">
    <subcellularLocation>
        <location evidence="5">Secreted</location>
    </subcellularLocation>
    <subcellularLocation>
        <location evidence="5">Bacterial flagellum</location>
    </subcellularLocation>
</comment>
<dbReference type="Proteomes" id="UP000192727">
    <property type="component" value="Chromosome"/>
</dbReference>
<dbReference type="InterPro" id="IPR010809">
    <property type="entry name" value="FliD_C"/>
</dbReference>
<keyword evidence="5" id="KW-0964">Secreted</keyword>
<evidence type="ECO:0000256" key="2">
    <source>
        <dbReference type="ARBA" id="ARBA00011255"/>
    </source>
</evidence>
<dbReference type="Gene3D" id="3.30.70.2120">
    <property type="match status" value="1"/>
</dbReference>